<accession>A0AAN7Z9Z3</accession>
<name>A0AAN7Z9Z3_9PEZI</name>
<reference evidence="1 2" key="1">
    <citation type="submission" date="2023-10" db="EMBL/GenBank/DDBJ databases">
        <title>Draft genome sequence of Xylaria bambusicola isolate GMP-LS, the root and basal stem rot pathogen of sugarcane in Indonesia.</title>
        <authorList>
            <person name="Selvaraj P."/>
            <person name="Muralishankar V."/>
            <person name="Muruganantham S."/>
            <person name="Sp S."/>
            <person name="Haryani S."/>
            <person name="Lau K.J.X."/>
            <person name="Naqvi N.I."/>
        </authorList>
    </citation>
    <scope>NUCLEOTIDE SEQUENCE [LARGE SCALE GENOMIC DNA]</scope>
    <source>
        <strain evidence="1">GMP-LS</strain>
    </source>
</reference>
<evidence type="ECO:0000313" key="2">
    <source>
        <dbReference type="Proteomes" id="UP001305414"/>
    </source>
</evidence>
<gene>
    <name evidence="1" type="ORF">RRF57_011239</name>
</gene>
<dbReference type="Proteomes" id="UP001305414">
    <property type="component" value="Unassembled WGS sequence"/>
</dbReference>
<sequence length="125" mass="13580">MGDGIYPTVVLTGEIPVIWGGMILPTKVIIEIIGSPLGVFEGRDIPPVISMMNLYDVLCTAQSDAPTIGAFLGVAVWESTVWRKACGTLIYLRASLSEPFQHPTRSGVDSDECIFLVTSIYYRGI</sequence>
<keyword evidence="2" id="KW-1185">Reference proteome</keyword>
<dbReference type="EMBL" id="JAWHQM010000054">
    <property type="protein sequence ID" value="KAK5635527.1"/>
    <property type="molecule type" value="Genomic_DNA"/>
</dbReference>
<proteinExistence type="predicted"/>
<evidence type="ECO:0000313" key="1">
    <source>
        <dbReference type="EMBL" id="KAK5635527.1"/>
    </source>
</evidence>
<organism evidence="1 2">
    <name type="scientific">Xylaria bambusicola</name>
    <dbReference type="NCBI Taxonomy" id="326684"/>
    <lineage>
        <taxon>Eukaryota</taxon>
        <taxon>Fungi</taxon>
        <taxon>Dikarya</taxon>
        <taxon>Ascomycota</taxon>
        <taxon>Pezizomycotina</taxon>
        <taxon>Sordariomycetes</taxon>
        <taxon>Xylariomycetidae</taxon>
        <taxon>Xylariales</taxon>
        <taxon>Xylariaceae</taxon>
        <taxon>Xylaria</taxon>
    </lineage>
</organism>
<comment type="caution">
    <text evidence="1">The sequence shown here is derived from an EMBL/GenBank/DDBJ whole genome shotgun (WGS) entry which is preliminary data.</text>
</comment>
<dbReference type="AlphaFoldDB" id="A0AAN7Z9Z3"/>
<protein>
    <submittedName>
        <fullName evidence="1">Uncharacterized protein</fullName>
    </submittedName>
</protein>